<dbReference type="InterPro" id="IPR058625">
    <property type="entry name" value="MdtA-like_BSH"/>
</dbReference>
<feature type="domain" description="Multidrug resistance protein MdtA-like barrel-sandwich hybrid" evidence="6">
    <location>
        <begin position="59"/>
        <end position="191"/>
    </location>
</feature>
<feature type="domain" description="Multidrug resistance protein MdtA-like beta-barrel" evidence="7">
    <location>
        <begin position="205"/>
        <end position="293"/>
    </location>
</feature>
<dbReference type="FunFam" id="2.40.420.20:FF:000001">
    <property type="entry name" value="Efflux RND transporter periplasmic adaptor subunit"/>
    <property type="match status" value="1"/>
</dbReference>
<evidence type="ECO:0000313" key="9">
    <source>
        <dbReference type="EMBL" id="CCO46583.1"/>
    </source>
</evidence>
<reference evidence="9 10" key="1">
    <citation type="journal article" date="2013" name="ISME J.">
        <title>Comparative genomics of pathogenic lineages of Vibrio nigripulchritudo identifies virulence-associated traits.</title>
        <authorList>
            <person name="Goudenege D."/>
            <person name="Labreuche Y."/>
            <person name="Krin E."/>
            <person name="Ansquer D."/>
            <person name="Mangenot S."/>
            <person name="Calteau A."/>
            <person name="Medigue C."/>
            <person name="Mazel D."/>
            <person name="Polz M.F."/>
            <person name="Le Roux F."/>
        </authorList>
    </citation>
    <scope>NUCLEOTIDE SEQUENCE [LARGE SCALE GENOMIC DNA]</scope>
    <source>
        <strain evidence="9 10">SOn1</strain>
    </source>
</reference>
<evidence type="ECO:0000259" key="8">
    <source>
        <dbReference type="Pfam" id="PF25967"/>
    </source>
</evidence>
<feature type="domain" description="Multidrug resistance protein MdtA-like alpha-helical hairpin" evidence="5">
    <location>
        <begin position="99"/>
        <end position="168"/>
    </location>
</feature>
<dbReference type="Pfam" id="PF25944">
    <property type="entry name" value="Beta-barrel_RND"/>
    <property type="match status" value="1"/>
</dbReference>
<keyword evidence="4" id="KW-0732">Signal</keyword>
<dbReference type="AlphaFoldDB" id="A0AAV2VQ83"/>
<dbReference type="Gene3D" id="1.10.287.470">
    <property type="entry name" value="Helix hairpin bin"/>
    <property type="match status" value="1"/>
</dbReference>
<name>A0AAV2VQ83_9VIBR</name>
<evidence type="ECO:0000259" key="5">
    <source>
        <dbReference type="Pfam" id="PF25876"/>
    </source>
</evidence>
<dbReference type="NCBIfam" id="TIGR01730">
    <property type="entry name" value="RND_mfp"/>
    <property type="match status" value="1"/>
</dbReference>
<gene>
    <name evidence="9" type="ORF">VIBNISOn1_1810042</name>
</gene>
<feature type="chain" id="PRO_5043393872" evidence="4">
    <location>
        <begin position="23"/>
        <end position="377"/>
    </location>
</feature>
<dbReference type="EMBL" id="CAOF01000092">
    <property type="protein sequence ID" value="CCO46583.1"/>
    <property type="molecule type" value="Genomic_DNA"/>
</dbReference>
<evidence type="ECO:0000313" key="10">
    <source>
        <dbReference type="Proteomes" id="UP000018211"/>
    </source>
</evidence>
<dbReference type="Pfam" id="PF25917">
    <property type="entry name" value="BSH_RND"/>
    <property type="match status" value="1"/>
</dbReference>
<dbReference type="GO" id="GO:0022857">
    <property type="term" value="F:transmembrane transporter activity"/>
    <property type="evidence" value="ECO:0007669"/>
    <property type="project" value="InterPro"/>
</dbReference>
<evidence type="ECO:0000256" key="2">
    <source>
        <dbReference type="ARBA" id="ARBA00009477"/>
    </source>
</evidence>
<dbReference type="Pfam" id="PF25876">
    <property type="entry name" value="HH_MFP_RND"/>
    <property type="match status" value="1"/>
</dbReference>
<feature type="signal peptide" evidence="4">
    <location>
        <begin position="1"/>
        <end position="22"/>
    </location>
</feature>
<evidence type="ECO:0000256" key="4">
    <source>
        <dbReference type="SAM" id="SignalP"/>
    </source>
</evidence>
<evidence type="ECO:0000256" key="1">
    <source>
        <dbReference type="ARBA" id="ARBA00004519"/>
    </source>
</evidence>
<evidence type="ECO:0000259" key="6">
    <source>
        <dbReference type="Pfam" id="PF25917"/>
    </source>
</evidence>
<dbReference type="SUPFAM" id="SSF111369">
    <property type="entry name" value="HlyD-like secretion proteins"/>
    <property type="match status" value="1"/>
</dbReference>
<dbReference type="PANTHER" id="PTHR30158">
    <property type="entry name" value="ACRA/E-RELATED COMPONENT OF DRUG EFFLUX TRANSPORTER"/>
    <property type="match status" value="1"/>
</dbReference>
<dbReference type="Gene3D" id="2.40.420.20">
    <property type="match status" value="1"/>
</dbReference>
<dbReference type="PANTHER" id="PTHR30158:SF3">
    <property type="entry name" value="MULTIDRUG EFFLUX PUMP SUBUNIT ACRA-RELATED"/>
    <property type="match status" value="1"/>
</dbReference>
<dbReference type="InterPro" id="IPR058627">
    <property type="entry name" value="MdtA-like_C"/>
</dbReference>
<dbReference type="InterPro" id="IPR006143">
    <property type="entry name" value="RND_pump_MFP"/>
</dbReference>
<protein>
    <submittedName>
        <fullName evidence="9">Secretion protein HlyD</fullName>
    </submittedName>
</protein>
<feature type="domain" description="Multidrug resistance protein MdtA-like C-terminal permuted SH3" evidence="8">
    <location>
        <begin position="298"/>
        <end position="358"/>
    </location>
</feature>
<dbReference type="Gene3D" id="2.40.50.100">
    <property type="match status" value="1"/>
</dbReference>
<dbReference type="InterPro" id="IPR058626">
    <property type="entry name" value="MdtA-like_b-barrel"/>
</dbReference>
<keyword evidence="3" id="KW-0175">Coiled coil</keyword>
<dbReference type="Pfam" id="PF25967">
    <property type="entry name" value="RND-MFP_C"/>
    <property type="match status" value="1"/>
</dbReference>
<proteinExistence type="inferred from homology"/>
<dbReference type="PROSITE" id="PS51257">
    <property type="entry name" value="PROKAR_LIPOPROTEIN"/>
    <property type="match status" value="1"/>
</dbReference>
<organism evidence="9 10">
    <name type="scientific">Vibrio nigripulchritudo SOn1</name>
    <dbReference type="NCBI Taxonomy" id="1238450"/>
    <lineage>
        <taxon>Bacteria</taxon>
        <taxon>Pseudomonadati</taxon>
        <taxon>Pseudomonadota</taxon>
        <taxon>Gammaproteobacteria</taxon>
        <taxon>Vibrionales</taxon>
        <taxon>Vibrionaceae</taxon>
        <taxon>Vibrio</taxon>
    </lineage>
</organism>
<dbReference type="GO" id="GO:0046677">
    <property type="term" value="P:response to antibiotic"/>
    <property type="evidence" value="ECO:0007669"/>
    <property type="project" value="TreeGrafter"/>
</dbReference>
<feature type="coiled-coil region" evidence="3">
    <location>
        <begin position="137"/>
        <end position="164"/>
    </location>
</feature>
<evidence type="ECO:0000259" key="7">
    <source>
        <dbReference type="Pfam" id="PF25944"/>
    </source>
</evidence>
<comment type="subcellular location">
    <subcellularLocation>
        <location evidence="1">Cell inner membrane</location>
        <topology evidence="1">Lipid-anchor</topology>
    </subcellularLocation>
</comment>
<dbReference type="RefSeq" id="WP_022611651.1">
    <property type="nucleotide sequence ID" value="NZ_LK391965.1"/>
</dbReference>
<comment type="caution">
    <text evidence="9">The sequence shown here is derived from an EMBL/GenBank/DDBJ whole genome shotgun (WGS) entry which is preliminary data.</text>
</comment>
<dbReference type="Gene3D" id="2.40.30.170">
    <property type="match status" value="1"/>
</dbReference>
<dbReference type="GO" id="GO:0005886">
    <property type="term" value="C:plasma membrane"/>
    <property type="evidence" value="ECO:0007669"/>
    <property type="project" value="UniProtKB-SubCell"/>
</dbReference>
<dbReference type="Proteomes" id="UP000018211">
    <property type="component" value="Unassembled WGS sequence"/>
</dbReference>
<accession>A0AAV2VQ83</accession>
<dbReference type="InterPro" id="IPR058624">
    <property type="entry name" value="MdtA-like_HH"/>
</dbReference>
<sequence>MKKTLLSLAVASSLVLVGCGEAEQGNRNAVAPNVVAMESTTVMHQQSKTYVGRVQAVEDANITAQVSGYLKDRLFIEGQLVEEGDVLYQIEPSSFDAQVATAKASLAQAHASLKKAEMDFKRGKNLLPKGNISKSEFDTLTAAKLSAEAQVEAAEAQLNLANVNLSHTQITAPFTGRISSSNVSIGDLVSPSSGPLTTIVSLDPIHTSFNVSERERLEFGMDKVKGDGEGAAKALEVVIKLENGNVYEHKGKLDFIGNRINLNTGTIALRASVANPDHALLPGQHVRVAIQEQTPEEVVVIPRRAVQTDLEGDFIMIVAKGNIAERRNITLGKQTEQGVIVTEGLAKGEQVVTQGLQRVRNGMPVNIQDSDSANTGA</sequence>
<comment type="similarity">
    <text evidence="2">Belongs to the membrane fusion protein (MFP) (TC 8.A.1) family.</text>
</comment>
<evidence type="ECO:0000256" key="3">
    <source>
        <dbReference type="SAM" id="Coils"/>
    </source>
</evidence>